<feature type="chain" id="PRO_5046987919" description="DUF2147 domain-containing protein" evidence="1">
    <location>
        <begin position="25"/>
        <end position="135"/>
    </location>
</feature>
<dbReference type="EMBL" id="JBHLWM010000001">
    <property type="protein sequence ID" value="MFC0239733.1"/>
    <property type="molecule type" value="Genomic_DNA"/>
</dbReference>
<gene>
    <name evidence="2" type="ORF">ACFFJ6_04605</name>
</gene>
<accession>A0ABV6ENC9</accession>
<evidence type="ECO:0000313" key="3">
    <source>
        <dbReference type="Proteomes" id="UP001589775"/>
    </source>
</evidence>
<evidence type="ECO:0000256" key="1">
    <source>
        <dbReference type="SAM" id="SignalP"/>
    </source>
</evidence>
<dbReference type="RefSeq" id="WP_378384831.1">
    <property type="nucleotide sequence ID" value="NZ_JBHLWM010000001.1"/>
</dbReference>
<name>A0ABV6ENC9_9BRAD</name>
<keyword evidence="1" id="KW-0732">Signal</keyword>
<protein>
    <recommendedName>
        <fullName evidence="4">DUF2147 domain-containing protein</fullName>
    </recommendedName>
</protein>
<evidence type="ECO:0000313" key="2">
    <source>
        <dbReference type="EMBL" id="MFC0239733.1"/>
    </source>
</evidence>
<keyword evidence="3" id="KW-1185">Reference proteome</keyword>
<sequence length="135" mass="14733">MVRLAALLLVFNVIAAGGTPPAHAQAAFLLGDWQQIASNAGKCPTCRINLSSRGDDVMVAANNGWSAVVAEQPRPDRVILTGSGRWQVRSSRLDGKQFTADFEQRGDRLYMTMRIVTGGREWTVNAVYGRLWLGS</sequence>
<reference evidence="2 3" key="1">
    <citation type="submission" date="2024-09" db="EMBL/GenBank/DDBJ databases">
        <authorList>
            <person name="Sun Q."/>
            <person name="Mori K."/>
        </authorList>
    </citation>
    <scope>NUCLEOTIDE SEQUENCE [LARGE SCALE GENOMIC DNA]</scope>
    <source>
        <strain evidence="2 3">KCTC 23279</strain>
    </source>
</reference>
<comment type="caution">
    <text evidence="2">The sequence shown here is derived from an EMBL/GenBank/DDBJ whole genome shotgun (WGS) entry which is preliminary data.</text>
</comment>
<proteinExistence type="predicted"/>
<evidence type="ECO:0008006" key="4">
    <source>
        <dbReference type="Google" id="ProtNLM"/>
    </source>
</evidence>
<feature type="signal peptide" evidence="1">
    <location>
        <begin position="1"/>
        <end position="24"/>
    </location>
</feature>
<dbReference type="Proteomes" id="UP001589775">
    <property type="component" value="Unassembled WGS sequence"/>
</dbReference>
<organism evidence="2 3">
    <name type="scientific">Rhodopseudomonas telluris</name>
    <dbReference type="NCBI Taxonomy" id="644215"/>
    <lineage>
        <taxon>Bacteria</taxon>
        <taxon>Pseudomonadati</taxon>
        <taxon>Pseudomonadota</taxon>
        <taxon>Alphaproteobacteria</taxon>
        <taxon>Hyphomicrobiales</taxon>
        <taxon>Nitrobacteraceae</taxon>
        <taxon>Rhodopseudomonas</taxon>
    </lineage>
</organism>